<dbReference type="AlphaFoldDB" id="A0A1H3MBS0"/>
<dbReference type="OrthoDB" id="262886at2157"/>
<evidence type="ECO:0000313" key="2">
    <source>
        <dbReference type="Proteomes" id="UP000199079"/>
    </source>
</evidence>
<dbReference type="Proteomes" id="UP000199079">
    <property type="component" value="Unassembled WGS sequence"/>
</dbReference>
<gene>
    <name evidence="1" type="ORF">SAMN05216564_10932</name>
</gene>
<dbReference type="GeneID" id="43838469"/>
<keyword evidence="2" id="KW-1185">Reference proteome</keyword>
<dbReference type="RefSeq" id="WP_021072419.1">
    <property type="nucleotide sequence ID" value="NZ_FNPC01000009.1"/>
</dbReference>
<evidence type="ECO:0000313" key="1">
    <source>
        <dbReference type="EMBL" id="SDY74046.1"/>
    </source>
</evidence>
<protein>
    <submittedName>
        <fullName evidence="1">Uncharacterized protein</fullName>
    </submittedName>
</protein>
<name>A0A1H3MBS0_9EURY</name>
<sequence>MPLRPADTDLLGEIAISIARENYGFLYVDRVSEEIRDRYESEDTGLTKASSLSRSEIKESLQEIAGQEHEDFRRIRSGVYYYDLFSTGHDNRIPNRLKDLFLSTQQVVTAEQIRNEFNLAVDDVEFFVDKLVSNDMLFRIAAGSREYYSVGSLLKEQTGQNRLEDELREQSRGSEPLGILSHDELEQIISVNATTDVIRYLEGQLGFLADLDGEYLVWGAIEDYGRWMAEEIADDVIAEFDDVGHAMPTSEYREVVTARIEGRTDILENVSRSEREDVIDAVEEGLQDVVDIDVDGRIAVHRAPLVEEIDAHAEKIVTPLLSDTAAATPSVMKEEAEAEIEGLRLADSEEANRYLREQVRERANAKIEEAF</sequence>
<reference evidence="2" key="1">
    <citation type="submission" date="2016-10" db="EMBL/GenBank/DDBJ databases">
        <authorList>
            <person name="Varghese N."/>
            <person name="Submissions S."/>
        </authorList>
    </citation>
    <scope>NUCLEOTIDE SEQUENCE [LARGE SCALE GENOMIC DNA]</scope>
    <source>
        <strain evidence="2">DC30,IBRC 10041,KCTC 4046</strain>
    </source>
</reference>
<accession>A0A1H3MBS0</accession>
<proteinExistence type="predicted"/>
<organism evidence="1 2">
    <name type="scientific">Halopenitus persicus</name>
    <dbReference type="NCBI Taxonomy" id="1048396"/>
    <lineage>
        <taxon>Archaea</taxon>
        <taxon>Methanobacteriati</taxon>
        <taxon>Methanobacteriota</taxon>
        <taxon>Stenosarchaea group</taxon>
        <taxon>Halobacteria</taxon>
        <taxon>Halobacteriales</taxon>
        <taxon>Haloferacaceae</taxon>
        <taxon>Halopenitus</taxon>
    </lineage>
</organism>
<dbReference type="EMBL" id="FNPC01000009">
    <property type="protein sequence ID" value="SDY74046.1"/>
    <property type="molecule type" value="Genomic_DNA"/>
</dbReference>